<proteinExistence type="predicted"/>
<keyword evidence="2" id="KW-1185">Reference proteome</keyword>
<dbReference type="RefSeq" id="WP_068202130.1">
    <property type="nucleotide sequence ID" value="NZ_CP014209.1"/>
</dbReference>
<evidence type="ECO:0000313" key="1">
    <source>
        <dbReference type="EMBL" id="ANC30767.1"/>
    </source>
</evidence>
<dbReference type="PATRIC" id="fig|1300344.3.peg.1207"/>
<dbReference type="KEGG" id="ido:I598_1203"/>
<organism evidence="1 2">
    <name type="scientific">Isoptericola dokdonensis DS-3</name>
    <dbReference type="NCBI Taxonomy" id="1300344"/>
    <lineage>
        <taxon>Bacteria</taxon>
        <taxon>Bacillati</taxon>
        <taxon>Actinomycetota</taxon>
        <taxon>Actinomycetes</taxon>
        <taxon>Micrococcales</taxon>
        <taxon>Promicromonosporaceae</taxon>
        <taxon>Isoptericola</taxon>
    </lineage>
</organism>
<dbReference type="AlphaFoldDB" id="A0A168F190"/>
<dbReference type="Proteomes" id="UP000076794">
    <property type="component" value="Chromosome"/>
</dbReference>
<dbReference type="EMBL" id="CP014209">
    <property type="protein sequence ID" value="ANC30767.1"/>
    <property type="molecule type" value="Genomic_DNA"/>
</dbReference>
<reference evidence="1 2" key="1">
    <citation type="submission" date="2016-01" db="EMBL/GenBank/DDBJ databases">
        <title>Complete genome sequence of a soil Actinobacterium, Isoptericola dokdonensis DS-3.</title>
        <authorList>
            <person name="Kwon S.-K."/>
            <person name="Kim J.F."/>
        </authorList>
    </citation>
    <scope>NUCLEOTIDE SEQUENCE [LARGE SCALE GENOMIC DNA]</scope>
    <source>
        <strain evidence="1 2">DS-3</strain>
    </source>
</reference>
<evidence type="ECO:0000313" key="2">
    <source>
        <dbReference type="Proteomes" id="UP000076794"/>
    </source>
</evidence>
<name>A0A168F190_9MICO</name>
<dbReference type="OrthoDB" id="3577648at2"/>
<accession>A0A168F190</accession>
<gene>
    <name evidence="1" type="ORF">I598_1203</name>
</gene>
<protein>
    <submittedName>
        <fullName evidence="1">Uncharacterized protein</fullName>
    </submittedName>
</protein>
<sequence>MEILPTALKHGFSDEDIRHAWDNAIRLVEFEYDGEDRLLVIGPDPHGTMLELVAVPCAAPARIIHCERLRPQRYDYSR</sequence>